<evidence type="ECO:0000313" key="1">
    <source>
        <dbReference type="EMBL" id="KAK4256664.1"/>
    </source>
</evidence>
<proteinExistence type="predicted"/>
<dbReference type="Proteomes" id="UP001293593">
    <property type="component" value="Unassembled WGS sequence"/>
</dbReference>
<dbReference type="AlphaFoldDB" id="A0AAE1IV42"/>
<protein>
    <submittedName>
        <fullName evidence="1">Uncharacterized protein</fullName>
    </submittedName>
</protein>
<accession>A0AAE1IV42</accession>
<organism evidence="1 2">
    <name type="scientific">Acacia crassicarpa</name>
    <name type="common">northern wattle</name>
    <dbReference type="NCBI Taxonomy" id="499986"/>
    <lineage>
        <taxon>Eukaryota</taxon>
        <taxon>Viridiplantae</taxon>
        <taxon>Streptophyta</taxon>
        <taxon>Embryophyta</taxon>
        <taxon>Tracheophyta</taxon>
        <taxon>Spermatophyta</taxon>
        <taxon>Magnoliopsida</taxon>
        <taxon>eudicotyledons</taxon>
        <taxon>Gunneridae</taxon>
        <taxon>Pentapetalae</taxon>
        <taxon>rosids</taxon>
        <taxon>fabids</taxon>
        <taxon>Fabales</taxon>
        <taxon>Fabaceae</taxon>
        <taxon>Caesalpinioideae</taxon>
        <taxon>mimosoid clade</taxon>
        <taxon>Acacieae</taxon>
        <taxon>Acacia</taxon>
    </lineage>
</organism>
<comment type="caution">
    <text evidence="1">The sequence shown here is derived from an EMBL/GenBank/DDBJ whole genome shotgun (WGS) entry which is preliminary data.</text>
</comment>
<keyword evidence="2" id="KW-1185">Reference proteome</keyword>
<gene>
    <name evidence="1" type="ORF">QN277_006359</name>
</gene>
<reference evidence="1" key="1">
    <citation type="submission" date="2023-10" db="EMBL/GenBank/DDBJ databases">
        <title>Chromosome-level genome of the transformable northern wattle, Acacia crassicarpa.</title>
        <authorList>
            <person name="Massaro I."/>
            <person name="Sinha N.R."/>
            <person name="Poethig S."/>
            <person name="Leichty A.R."/>
        </authorList>
    </citation>
    <scope>NUCLEOTIDE SEQUENCE</scope>
    <source>
        <strain evidence="1">Acra3RX</strain>
        <tissue evidence="1">Leaf</tissue>
    </source>
</reference>
<sequence length="147" mass="16129">MSTASHLQFSEWLPSTSIALLWLSPPLQSEVSSLHRIVHCDPLLNGKGFLRRLGFSFKVDGKVRAVISGEGDLLSRLESGNNSLALKEAIDPIQIRQQLDTIAFGTLTEQTGPYMTRGSCSNINELDLDHPTKGFSSIPDAMFARES</sequence>
<name>A0AAE1IV42_9FABA</name>
<dbReference type="EMBL" id="JAWXYG010000012">
    <property type="protein sequence ID" value="KAK4256664.1"/>
    <property type="molecule type" value="Genomic_DNA"/>
</dbReference>
<evidence type="ECO:0000313" key="2">
    <source>
        <dbReference type="Proteomes" id="UP001293593"/>
    </source>
</evidence>